<evidence type="ECO:0000256" key="6">
    <source>
        <dbReference type="SAM" id="MobiDB-lite"/>
    </source>
</evidence>
<feature type="region of interest" description="Disordered" evidence="6">
    <location>
        <begin position="1"/>
        <end position="59"/>
    </location>
</feature>
<comment type="similarity">
    <text evidence="2">Belongs to the major facilitator superfamily.</text>
</comment>
<evidence type="ECO:0000256" key="3">
    <source>
        <dbReference type="ARBA" id="ARBA00022692"/>
    </source>
</evidence>
<dbReference type="Gene3D" id="1.20.1250.20">
    <property type="entry name" value="MFS general substrate transporter like domains"/>
    <property type="match status" value="1"/>
</dbReference>
<dbReference type="eggNOG" id="KOG0255">
    <property type="taxonomic scope" value="Eukaryota"/>
</dbReference>
<organism evidence="9 10">
    <name type="scientific">Aspergillus clavatus (strain ATCC 1007 / CBS 513.65 / DSM 816 / NCTC 3887 / NRRL 1 / QM 1276 / 107)</name>
    <dbReference type="NCBI Taxonomy" id="344612"/>
    <lineage>
        <taxon>Eukaryota</taxon>
        <taxon>Fungi</taxon>
        <taxon>Dikarya</taxon>
        <taxon>Ascomycota</taxon>
        <taxon>Pezizomycotina</taxon>
        <taxon>Eurotiomycetes</taxon>
        <taxon>Eurotiomycetidae</taxon>
        <taxon>Eurotiales</taxon>
        <taxon>Aspergillaceae</taxon>
        <taxon>Aspergillus</taxon>
        <taxon>Aspergillus subgen. Fumigati</taxon>
    </lineage>
</organism>
<dbReference type="RefSeq" id="XP_001270353.1">
    <property type="nucleotide sequence ID" value="XM_001270352.1"/>
</dbReference>
<dbReference type="Pfam" id="PF07690">
    <property type="entry name" value="MFS_1"/>
    <property type="match status" value="1"/>
</dbReference>
<evidence type="ECO:0000256" key="2">
    <source>
        <dbReference type="ARBA" id="ARBA00008335"/>
    </source>
</evidence>
<evidence type="ECO:0000256" key="7">
    <source>
        <dbReference type="SAM" id="Phobius"/>
    </source>
</evidence>
<keyword evidence="5 7" id="KW-0472">Membrane</keyword>
<dbReference type="FunFam" id="1.20.1250.20:FF:000011">
    <property type="entry name" value="MFS multidrug transporter, putative"/>
    <property type="match status" value="1"/>
</dbReference>
<feature type="transmembrane region" description="Helical" evidence="7">
    <location>
        <begin position="229"/>
        <end position="249"/>
    </location>
</feature>
<dbReference type="OrthoDB" id="5296287at2759"/>
<feature type="compositionally biased region" description="Polar residues" evidence="6">
    <location>
        <begin position="1"/>
        <end position="13"/>
    </location>
</feature>
<feature type="compositionally biased region" description="Basic and acidic residues" evidence="6">
    <location>
        <begin position="21"/>
        <end position="42"/>
    </location>
</feature>
<dbReference type="InterPro" id="IPR020846">
    <property type="entry name" value="MFS_dom"/>
</dbReference>
<dbReference type="AlphaFoldDB" id="A1CMZ0"/>
<evidence type="ECO:0000256" key="5">
    <source>
        <dbReference type="ARBA" id="ARBA00023136"/>
    </source>
</evidence>
<dbReference type="PANTHER" id="PTHR23502">
    <property type="entry name" value="MAJOR FACILITATOR SUPERFAMILY"/>
    <property type="match status" value="1"/>
</dbReference>
<accession>A1CMZ0</accession>
<dbReference type="InterPro" id="IPR036259">
    <property type="entry name" value="MFS_trans_sf"/>
</dbReference>
<dbReference type="Proteomes" id="UP000006701">
    <property type="component" value="Unassembled WGS sequence"/>
</dbReference>
<evidence type="ECO:0000259" key="8">
    <source>
        <dbReference type="PROSITE" id="PS50850"/>
    </source>
</evidence>
<keyword evidence="3 7" id="KW-0812">Transmembrane</keyword>
<dbReference type="GO" id="GO:0016020">
    <property type="term" value="C:membrane"/>
    <property type="evidence" value="ECO:0007669"/>
    <property type="project" value="UniProtKB-SubCell"/>
</dbReference>
<feature type="transmembrane region" description="Helical" evidence="7">
    <location>
        <begin position="75"/>
        <end position="97"/>
    </location>
</feature>
<dbReference type="GeneID" id="4702461"/>
<comment type="subcellular location">
    <subcellularLocation>
        <location evidence="1">Membrane</location>
        <topology evidence="1">Multi-pass membrane protein</topology>
    </subcellularLocation>
</comment>
<dbReference type="HOGENOM" id="CLU_008455_1_1_1"/>
<sequence length="511" mass="55356">MTMADSGSRQSTPVMEEESPKDEFPKSERSIDCDQDVEKHQIQQEGSDETIVNWEGDDDPQNPYNWPKMKKAPSIIIVSLMTLITPLASSMFSPGVLQVLHDFHSTNTVLGSFTVSVYILGFAFGPPIVAPFSETVGRLPVYHVCNVLFLVFIIACALSNSIGMLIAFRFLAGVAGSCPITIGAGTIADLVRPENRAKVMSLWTMGPILGPIIGPVAGGFVSQYKGWRWNFWIIAIISGACTIASLVSMRETFHPVLLKRKVQKCQKENPGKAYRSGLDTGLTTIQTFQMAIVRPLKLLLFSPIVLFLSLYCAVVYGVLYLLFTTLSATFSYKYGFSQGTVGLSFIGIGVGCMVGLVAFGALSDTVVLKLANGGERQPEYRLPPLVVGAAFLPVGLFWYGWSAQAQVHWICPIIATSFVGIGMITAFMSISMYLIDCYPMYAASATAANSILRSLGGALLPLAGGPMFDSLGLGWGNSLLGFIGLVIVPAGFWLYKYGAGIRTHPKFQINL</sequence>
<feature type="transmembrane region" description="Helical" evidence="7">
    <location>
        <begin position="343"/>
        <end position="362"/>
    </location>
</feature>
<dbReference type="PROSITE" id="PS50850">
    <property type="entry name" value="MFS"/>
    <property type="match status" value="1"/>
</dbReference>
<protein>
    <submittedName>
        <fullName evidence="9">MFS transporter, putative</fullName>
    </submittedName>
</protein>
<feature type="transmembrane region" description="Helical" evidence="7">
    <location>
        <begin position="202"/>
        <end position="223"/>
    </location>
</feature>
<evidence type="ECO:0000256" key="4">
    <source>
        <dbReference type="ARBA" id="ARBA00022989"/>
    </source>
</evidence>
<dbReference type="KEGG" id="act:ACLA_098690"/>
<proteinExistence type="inferred from homology"/>
<feature type="domain" description="Major facilitator superfamily (MFS) profile" evidence="8">
    <location>
        <begin position="74"/>
        <end position="502"/>
    </location>
</feature>
<evidence type="ECO:0000313" key="10">
    <source>
        <dbReference type="Proteomes" id="UP000006701"/>
    </source>
</evidence>
<feature type="transmembrane region" description="Helical" evidence="7">
    <location>
        <begin position="298"/>
        <end position="323"/>
    </location>
</feature>
<feature type="transmembrane region" description="Helical" evidence="7">
    <location>
        <begin position="440"/>
        <end position="463"/>
    </location>
</feature>
<dbReference type="SUPFAM" id="SSF103473">
    <property type="entry name" value="MFS general substrate transporter"/>
    <property type="match status" value="1"/>
</dbReference>
<dbReference type="PANTHER" id="PTHR23502:SF68">
    <property type="entry name" value="MULTIDRUG TRANSPORTER, PUTATIVE (AFU_ORTHOLOGUE AFUA_3G01120)-RELATED"/>
    <property type="match status" value="1"/>
</dbReference>
<evidence type="ECO:0000256" key="1">
    <source>
        <dbReference type="ARBA" id="ARBA00004141"/>
    </source>
</evidence>
<feature type="transmembrane region" description="Helical" evidence="7">
    <location>
        <begin position="407"/>
        <end position="428"/>
    </location>
</feature>
<dbReference type="CDD" id="cd17323">
    <property type="entry name" value="MFS_Tpo1_MDR_like"/>
    <property type="match status" value="1"/>
</dbReference>
<dbReference type="EMBL" id="DS027058">
    <property type="protein sequence ID" value="EAW08927.1"/>
    <property type="molecule type" value="Genomic_DNA"/>
</dbReference>
<dbReference type="InterPro" id="IPR011701">
    <property type="entry name" value="MFS"/>
</dbReference>
<keyword evidence="10" id="KW-1185">Reference proteome</keyword>
<dbReference type="OMA" id="GLQMYDG"/>
<dbReference type="VEuPathDB" id="FungiDB:ACLA_098690"/>
<feature type="transmembrane region" description="Helical" evidence="7">
    <location>
        <begin position="109"/>
        <end position="129"/>
    </location>
</feature>
<name>A1CMZ0_ASPCL</name>
<reference evidence="9 10" key="1">
    <citation type="journal article" date="2008" name="PLoS Genet.">
        <title>Genomic islands in the pathogenic filamentous fungus Aspergillus fumigatus.</title>
        <authorList>
            <person name="Fedorova N.D."/>
            <person name="Khaldi N."/>
            <person name="Joardar V.S."/>
            <person name="Maiti R."/>
            <person name="Amedeo P."/>
            <person name="Anderson M.J."/>
            <person name="Crabtree J."/>
            <person name="Silva J.C."/>
            <person name="Badger J.H."/>
            <person name="Albarraq A."/>
            <person name="Angiuoli S."/>
            <person name="Bussey H."/>
            <person name="Bowyer P."/>
            <person name="Cotty P.J."/>
            <person name="Dyer P.S."/>
            <person name="Egan A."/>
            <person name="Galens K."/>
            <person name="Fraser-Liggett C.M."/>
            <person name="Haas B.J."/>
            <person name="Inman J.M."/>
            <person name="Kent R."/>
            <person name="Lemieux S."/>
            <person name="Malavazi I."/>
            <person name="Orvis J."/>
            <person name="Roemer T."/>
            <person name="Ronning C.M."/>
            <person name="Sundaram J.P."/>
            <person name="Sutton G."/>
            <person name="Turner G."/>
            <person name="Venter J.C."/>
            <person name="White O.R."/>
            <person name="Whitty B.R."/>
            <person name="Youngman P."/>
            <person name="Wolfe K.H."/>
            <person name="Goldman G.H."/>
            <person name="Wortman J.R."/>
            <person name="Jiang B."/>
            <person name="Denning D.W."/>
            <person name="Nierman W.C."/>
        </authorList>
    </citation>
    <scope>NUCLEOTIDE SEQUENCE [LARGE SCALE GENOMIC DNA]</scope>
    <source>
        <strain evidence="10">ATCC 1007 / CBS 513.65 / DSM 816 / NCTC 3887 / NRRL 1</strain>
    </source>
</reference>
<feature type="transmembrane region" description="Helical" evidence="7">
    <location>
        <begin position="166"/>
        <end position="190"/>
    </location>
</feature>
<feature type="transmembrane region" description="Helical" evidence="7">
    <location>
        <begin position="141"/>
        <end position="160"/>
    </location>
</feature>
<keyword evidence="4 7" id="KW-1133">Transmembrane helix</keyword>
<gene>
    <name evidence="9" type="ORF">ACLA_098690</name>
</gene>
<evidence type="ECO:0000313" key="9">
    <source>
        <dbReference type="EMBL" id="EAW08927.1"/>
    </source>
</evidence>
<feature type="transmembrane region" description="Helical" evidence="7">
    <location>
        <begin position="382"/>
        <end position="401"/>
    </location>
</feature>
<feature type="transmembrane region" description="Helical" evidence="7">
    <location>
        <begin position="475"/>
        <end position="495"/>
    </location>
</feature>
<dbReference type="GO" id="GO:0022857">
    <property type="term" value="F:transmembrane transporter activity"/>
    <property type="evidence" value="ECO:0007669"/>
    <property type="project" value="InterPro"/>
</dbReference>